<sequence length="219" mass="24149">MKRRHSPFYTWFAATMRWLHIYVSLVGFTALLFFAVTGITLNHPTWLGGDAQHVTDFDGTIPEAVLPRKPLEAATESESTSDAEEGGDDGVDRLAVAEHLRATHSLRGKVSEFRVDDTECMVLFRGPAYAADAYLDRATGKYTVTQTAMGLVALMNDLHKGRDSGQTWSLVIDISGVLMIVVSITGLVLVFYLRRRKRSGLISVVVGTFILIGAYYFGV</sequence>
<feature type="compositionally biased region" description="Acidic residues" evidence="1">
    <location>
        <begin position="79"/>
        <end position="89"/>
    </location>
</feature>
<dbReference type="EMBL" id="CP036271">
    <property type="protein sequence ID" value="QDT53723.1"/>
    <property type="molecule type" value="Genomic_DNA"/>
</dbReference>
<proteinExistence type="predicted"/>
<evidence type="ECO:0000313" key="4">
    <source>
        <dbReference type="Proteomes" id="UP000315700"/>
    </source>
</evidence>
<gene>
    <name evidence="3" type="ORF">Pan44_17460</name>
</gene>
<protein>
    <recommendedName>
        <fullName evidence="5">PepSY-associated TM helix</fullName>
    </recommendedName>
</protein>
<feature type="transmembrane region" description="Helical" evidence="2">
    <location>
        <begin position="200"/>
        <end position="218"/>
    </location>
</feature>
<feature type="transmembrane region" description="Helical" evidence="2">
    <location>
        <begin position="168"/>
        <end position="193"/>
    </location>
</feature>
<dbReference type="Proteomes" id="UP000315700">
    <property type="component" value="Chromosome"/>
</dbReference>
<dbReference type="InterPro" id="IPR032307">
    <property type="entry name" value="PepSY_TM-like_2"/>
</dbReference>
<keyword evidence="2" id="KW-1133">Transmembrane helix</keyword>
<feature type="transmembrane region" description="Helical" evidence="2">
    <location>
        <begin position="21"/>
        <end position="41"/>
    </location>
</feature>
<evidence type="ECO:0000256" key="2">
    <source>
        <dbReference type="SAM" id="Phobius"/>
    </source>
</evidence>
<keyword evidence="2" id="KW-0472">Membrane</keyword>
<name>A0A517SC78_9PLAN</name>
<evidence type="ECO:0000313" key="3">
    <source>
        <dbReference type="EMBL" id="QDT53723.1"/>
    </source>
</evidence>
<keyword evidence="4" id="KW-1185">Reference proteome</keyword>
<accession>A0A517SC78</accession>
<keyword evidence="2" id="KW-0812">Transmembrane</keyword>
<reference evidence="3 4" key="1">
    <citation type="submission" date="2019-02" db="EMBL/GenBank/DDBJ databases">
        <title>Deep-cultivation of Planctomycetes and their phenomic and genomic characterization uncovers novel biology.</title>
        <authorList>
            <person name="Wiegand S."/>
            <person name="Jogler M."/>
            <person name="Boedeker C."/>
            <person name="Pinto D."/>
            <person name="Vollmers J."/>
            <person name="Rivas-Marin E."/>
            <person name="Kohn T."/>
            <person name="Peeters S.H."/>
            <person name="Heuer A."/>
            <person name="Rast P."/>
            <person name="Oberbeckmann S."/>
            <person name="Bunk B."/>
            <person name="Jeske O."/>
            <person name="Meyerdierks A."/>
            <person name="Storesund J.E."/>
            <person name="Kallscheuer N."/>
            <person name="Luecker S."/>
            <person name="Lage O.M."/>
            <person name="Pohl T."/>
            <person name="Merkel B.J."/>
            <person name="Hornburger P."/>
            <person name="Mueller R.-W."/>
            <person name="Bruemmer F."/>
            <person name="Labrenz M."/>
            <person name="Spormann A.M."/>
            <person name="Op den Camp H."/>
            <person name="Overmann J."/>
            <person name="Amann R."/>
            <person name="Jetten M.S.M."/>
            <person name="Mascher T."/>
            <person name="Medema M.H."/>
            <person name="Devos D.P."/>
            <person name="Kaster A.-K."/>
            <person name="Ovreas L."/>
            <person name="Rohde M."/>
            <person name="Galperin M.Y."/>
            <person name="Jogler C."/>
        </authorList>
    </citation>
    <scope>NUCLEOTIDE SEQUENCE [LARGE SCALE GENOMIC DNA]</scope>
    <source>
        <strain evidence="3 4">Pan44</strain>
    </source>
</reference>
<organism evidence="3 4">
    <name type="scientific">Caulifigura coniformis</name>
    <dbReference type="NCBI Taxonomy" id="2527983"/>
    <lineage>
        <taxon>Bacteria</taxon>
        <taxon>Pseudomonadati</taxon>
        <taxon>Planctomycetota</taxon>
        <taxon>Planctomycetia</taxon>
        <taxon>Planctomycetales</taxon>
        <taxon>Planctomycetaceae</taxon>
        <taxon>Caulifigura</taxon>
    </lineage>
</organism>
<feature type="region of interest" description="Disordered" evidence="1">
    <location>
        <begin position="70"/>
        <end position="89"/>
    </location>
</feature>
<dbReference type="Pfam" id="PF16357">
    <property type="entry name" value="PepSY_TM_like_2"/>
    <property type="match status" value="1"/>
</dbReference>
<dbReference type="KEGG" id="ccos:Pan44_17460"/>
<dbReference type="RefSeq" id="WP_197453950.1">
    <property type="nucleotide sequence ID" value="NZ_CP036271.1"/>
</dbReference>
<dbReference type="AlphaFoldDB" id="A0A517SC78"/>
<dbReference type="PANTHER" id="PTHR40115">
    <property type="entry name" value="INNER MEMBRANE PROTEIN WITH PEPSY TM HELIX"/>
    <property type="match status" value="1"/>
</dbReference>
<dbReference type="PANTHER" id="PTHR40115:SF1">
    <property type="entry name" value="INNER MEMBRANE PROTEIN WITH PEPSY TM HELIX"/>
    <property type="match status" value="1"/>
</dbReference>
<evidence type="ECO:0000256" key="1">
    <source>
        <dbReference type="SAM" id="MobiDB-lite"/>
    </source>
</evidence>
<dbReference type="InParanoid" id="A0A517SC78"/>
<evidence type="ECO:0008006" key="5">
    <source>
        <dbReference type="Google" id="ProtNLM"/>
    </source>
</evidence>